<protein>
    <submittedName>
        <fullName evidence="1">Uncharacterized protein</fullName>
    </submittedName>
</protein>
<organism evidence="1 2">
    <name type="scientific">Eretmocerus hayati</name>
    <dbReference type="NCBI Taxonomy" id="131215"/>
    <lineage>
        <taxon>Eukaryota</taxon>
        <taxon>Metazoa</taxon>
        <taxon>Ecdysozoa</taxon>
        <taxon>Arthropoda</taxon>
        <taxon>Hexapoda</taxon>
        <taxon>Insecta</taxon>
        <taxon>Pterygota</taxon>
        <taxon>Neoptera</taxon>
        <taxon>Endopterygota</taxon>
        <taxon>Hymenoptera</taxon>
        <taxon>Apocrita</taxon>
        <taxon>Proctotrupomorpha</taxon>
        <taxon>Chalcidoidea</taxon>
        <taxon>Aphelinidae</taxon>
        <taxon>Aphelininae</taxon>
        <taxon>Eretmocerus</taxon>
    </lineage>
</organism>
<proteinExistence type="predicted"/>
<sequence>MAIEYKTHPFDNDPEWWLRSVPEPNSWMDVNILRFLRLYESYPLLWDPTNSNYRNRVKRIVAYRRIARELKLVNIDEDECIKLVEILKQRYIAEKEFCKKNKCPPPDWFNIISRILKTIMDPQHGIKSPSFQACEGCCGKQNLIAPCCYYKGQDSSDRMAACKDCCGKQNLQPPCHRYNGSPSDDVDPDYLSENELDQDQQLRLKSHMVTRQGVEILVINLKPDSRFDSSNSDDDPCDCDDSGSKSSLQSSKSEKSGDNSELDRQDCDPCDSTSDSSSSGSVGDFRLQSVLFNALNSSSGNSTTINEDHENAVEAQRWCTELGDRPGLFEDSTRRPKGKRADLLETCAGPRDEFAVLSGLIPDSEPRRLHEPGGGCCSRHPHQPYPLQLEL</sequence>
<gene>
    <name evidence="1" type="ORF">QAD02_022593</name>
</gene>
<name>A0ACC2PT82_9HYME</name>
<keyword evidence="2" id="KW-1185">Reference proteome</keyword>
<evidence type="ECO:0000313" key="1">
    <source>
        <dbReference type="EMBL" id="KAJ8686799.1"/>
    </source>
</evidence>
<reference evidence="1" key="1">
    <citation type="submission" date="2023-04" db="EMBL/GenBank/DDBJ databases">
        <title>A chromosome-level genome assembly of the parasitoid wasp Eretmocerus hayati.</title>
        <authorList>
            <person name="Zhong Y."/>
            <person name="Liu S."/>
            <person name="Liu Y."/>
        </authorList>
    </citation>
    <scope>NUCLEOTIDE SEQUENCE</scope>
    <source>
        <strain evidence="1">ZJU_SS_LIU_2023</strain>
    </source>
</reference>
<comment type="caution">
    <text evidence="1">The sequence shown here is derived from an EMBL/GenBank/DDBJ whole genome shotgun (WGS) entry which is preliminary data.</text>
</comment>
<dbReference type="Proteomes" id="UP001239111">
    <property type="component" value="Chromosome 1"/>
</dbReference>
<accession>A0ACC2PT82</accession>
<evidence type="ECO:0000313" key="2">
    <source>
        <dbReference type="Proteomes" id="UP001239111"/>
    </source>
</evidence>
<dbReference type="EMBL" id="CM056741">
    <property type="protein sequence ID" value="KAJ8686799.1"/>
    <property type="molecule type" value="Genomic_DNA"/>
</dbReference>